<organism evidence="1 2">
    <name type="scientific">Rheinheimera pacifica</name>
    <dbReference type="NCBI Taxonomy" id="173990"/>
    <lineage>
        <taxon>Bacteria</taxon>
        <taxon>Pseudomonadati</taxon>
        <taxon>Pseudomonadota</taxon>
        <taxon>Gammaproteobacteria</taxon>
        <taxon>Chromatiales</taxon>
        <taxon>Chromatiaceae</taxon>
        <taxon>Rheinheimera</taxon>
    </lineage>
</organism>
<dbReference type="Pfam" id="PF09614">
    <property type="entry name" value="Cas_Csy2"/>
    <property type="match status" value="1"/>
</dbReference>
<name>A0A1H6NK42_9GAMM</name>
<evidence type="ECO:0000313" key="2">
    <source>
        <dbReference type="Proteomes" id="UP000199371"/>
    </source>
</evidence>
<dbReference type="InterPro" id="IPR013398">
    <property type="entry name" value="CRISPR-assoc_prot_Csy2"/>
</dbReference>
<evidence type="ECO:0000313" key="1">
    <source>
        <dbReference type="EMBL" id="SEI11511.1"/>
    </source>
</evidence>
<sequence>MHLTELLQLPDVQVRNVELKRAFNALSEGVCIDGLEVQAIHILANLTLKLSDALDVTSATESCSLLKSQDWLCKCLSAVRFRHSHNLKYPDYKNRGVLRLEPLGSLPTGYISSQWCKDHARLGWSHNSADINYQLFLCASFNWLGGLSCIADLIREGDSNFKELLSEAGVYKKDIIRLTQELQRIAPKQTLLELGPELRQIRLPYRNAYCAVTPIPSHMLQREIHLALKAEKRHRGVIKHTRAASVGDLAAATAGRVFTFRTVPKKLWMWHSLNPKYSMSDTGLLALEQLTKAEQMLLTDNNRKRLVDEWKQEVLNYIDIWIKKYDIQIELNASTLVAQFNVHLSKTKIGRELAYQPDVTRLLNQLMSKAASDYDVSPTTQGNYQYLVLPGIKISGATAFSSAYTVGIPSLMGIWGFLHAFERNIQRRTSSTFQIESFALCLHQFVLDDRGLTREVKLDSKRLVTPATLPTRYCDFVISFVLKVRKAQLQLEPIQLISYLPNSLCQGAVHAQIDRLESFLWMDSFYRAVQAIPEKRGRWLTPDLNFSPSDVETLTLVPELLLTTVGYQLLETPTEKTGAVDDMPHAFAEPVLGNVYQRHAGADALDHEFFWKLAVLPNAFLLGTEGTEHEAASTI</sequence>
<dbReference type="RefSeq" id="WP_092796684.1">
    <property type="nucleotide sequence ID" value="NZ_FNXF01000021.1"/>
</dbReference>
<proteinExistence type="predicted"/>
<accession>A0A1H6NK42</accession>
<keyword evidence="2" id="KW-1185">Reference proteome</keyword>
<protein>
    <submittedName>
        <fullName evidence="1">CRISPR-associated protein Csy2</fullName>
    </submittedName>
</protein>
<reference evidence="2" key="1">
    <citation type="submission" date="2016-10" db="EMBL/GenBank/DDBJ databases">
        <authorList>
            <person name="Varghese N."/>
            <person name="Submissions S."/>
        </authorList>
    </citation>
    <scope>NUCLEOTIDE SEQUENCE [LARGE SCALE GENOMIC DNA]</scope>
    <source>
        <strain evidence="2">DSM 17616</strain>
    </source>
</reference>
<dbReference type="STRING" id="173990.SAMN05660691_03834"/>
<dbReference type="OrthoDB" id="6093293at2"/>
<dbReference type="EMBL" id="FNXF01000021">
    <property type="protein sequence ID" value="SEI11511.1"/>
    <property type="molecule type" value="Genomic_DNA"/>
</dbReference>
<dbReference type="AlphaFoldDB" id="A0A1H6NK42"/>
<dbReference type="Proteomes" id="UP000199371">
    <property type="component" value="Unassembled WGS sequence"/>
</dbReference>
<gene>
    <name evidence="1" type="ORF">SAMN05660691_03834</name>
</gene>